<dbReference type="InterPro" id="IPR015421">
    <property type="entry name" value="PyrdxlP-dep_Trfase_major"/>
</dbReference>
<dbReference type="SUPFAM" id="SSF46785">
    <property type="entry name" value="Winged helix' DNA-binding domain"/>
    <property type="match status" value="1"/>
</dbReference>
<keyword evidence="7" id="KW-0808">Transferase</keyword>
<proteinExistence type="inferred from homology"/>
<evidence type="ECO:0000256" key="2">
    <source>
        <dbReference type="ARBA" id="ARBA00022898"/>
    </source>
</evidence>
<reference evidence="7" key="1">
    <citation type="journal article" date="2021" name="PeerJ">
        <title>Extensive microbial diversity within the chicken gut microbiome revealed by metagenomics and culture.</title>
        <authorList>
            <person name="Gilroy R."/>
            <person name="Ravi A."/>
            <person name="Getino M."/>
            <person name="Pursley I."/>
            <person name="Horton D.L."/>
            <person name="Alikhan N.F."/>
            <person name="Baker D."/>
            <person name="Gharbi K."/>
            <person name="Hall N."/>
            <person name="Watson M."/>
            <person name="Adriaenssens E.M."/>
            <person name="Foster-Nyarko E."/>
            <person name="Jarju S."/>
            <person name="Secka A."/>
            <person name="Antonio M."/>
            <person name="Oren A."/>
            <person name="Chaudhuri R.R."/>
            <person name="La Ragione R."/>
            <person name="Hildebrand F."/>
            <person name="Pallen M.J."/>
        </authorList>
    </citation>
    <scope>NUCLEOTIDE SEQUENCE</scope>
    <source>
        <strain evidence="7">5933</strain>
    </source>
</reference>
<dbReference type="PANTHER" id="PTHR46577:SF1">
    <property type="entry name" value="HTH-TYPE TRANSCRIPTIONAL REGULATORY PROTEIN GABR"/>
    <property type="match status" value="1"/>
</dbReference>
<dbReference type="PANTHER" id="PTHR46577">
    <property type="entry name" value="HTH-TYPE TRANSCRIPTIONAL REGULATORY PROTEIN GABR"/>
    <property type="match status" value="1"/>
</dbReference>
<dbReference type="GO" id="GO:0008483">
    <property type="term" value="F:transaminase activity"/>
    <property type="evidence" value="ECO:0007669"/>
    <property type="project" value="UniProtKB-KW"/>
</dbReference>
<dbReference type="SUPFAM" id="SSF53383">
    <property type="entry name" value="PLP-dependent transferases"/>
    <property type="match status" value="1"/>
</dbReference>
<dbReference type="CDD" id="cd00609">
    <property type="entry name" value="AAT_like"/>
    <property type="match status" value="1"/>
</dbReference>
<reference evidence="7" key="2">
    <citation type="submission" date="2021-04" db="EMBL/GenBank/DDBJ databases">
        <authorList>
            <person name="Gilroy R."/>
        </authorList>
    </citation>
    <scope>NUCLEOTIDE SEQUENCE</scope>
    <source>
        <strain evidence="7">5933</strain>
    </source>
</reference>
<dbReference type="EMBL" id="DWWA01000037">
    <property type="protein sequence ID" value="HJC72649.1"/>
    <property type="molecule type" value="Genomic_DNA"/>
</dbReference>
<evidence type="ECO:0000256" key="5">
    <source>
        <dbReference type="ARBA" id="ARBA00023163"/>
    </source>
</evidence>
<evidence type="ECO:0000313" key="8">
    <source>
        <dbReference type="Proteomes" id="UP000823918"/>
    </source>
</evidence>
<dbReference type="InterPro" id="IPR051446">
    <property type="entry name" value="HTH_trans_reg/aminotransferase"/>
</dbReference>
<dbReference type="InterPro" id="IPR004839">
    <property type="entry name" value="Aminotransferase_I/II_large"/>
</dbReference>
<dbReference type="InterPro" id="IPR015424">
    <property type="entry name" value="PyrdxlP-dep_Trfase"/>
</dbReference>
<dbReference type="SMART" id="SM00345">
    <property type="entry name" value="HTH_GNTR"/>
    <property type="match status" value="1"/>
</dbReference>
<keyword evidence="2" id="KW-0663">Pyridoxal phosphate</keyword>
<feature type="domain" description="HTH gntR-type" evidence="6">
    <location>
        <begin position="13"/>
        <end position="81"/>
    </location>
</feature>
<comment type="caution">
    <text evidence="7">The sequence shown here is derived from an EMBL/GenBank/DDBJ whole genome shotgun (WGS) entry which is preliminary data.</text>
</comment>
<gene>
    <name evidence="7" type="ORF">H9698_07635</name>
</gene>
<dbReference type="Gene3D" id="3.40.640.10">
    <property type="entry name" value="Type I PLP-dependent aspartate aminotransferase-like (Major domain)"/>
    <property type="match status" value="1"/>
</dbReference>
<dbReference type="InterPro" id="IPR036388">
    <property type="entry name" value="WH-like_DNA-bd_sf"/>
</dbReference>
<dbReference type="GO" id="GO:0003677">
    <property type="term" value="F:DNA binding"/>
    <property type="evidence" value="ECO:0007669"/>
    <property type="project" value="UniProtKB-KW"/>
</dbReference>
<evidence type="ECO:0000256" key="1">
    <source>
        <dbReference type="ARBA" id="ARBA00005384"/>
    </source>
</evidence>
<keyword evidence="5" id="KW-0804">Transcription</keyword>
<dbReference type="GO" id="GO:0003700">
    <property type="term" value="F:DNA-binding transcription factor activity"/>
    <property type="evidence" value="ECO:0007669"/>
    <property type="project" value="InterPro"/>
</dbReference>
<keyword evidence="7" id="KW-0032">Aminotransferase</keyword>
<dbReference type="InterPro" id="IPR000524">
    <property type="entry name" value="Tscrpt_reg_HTH_GntR"/>
</dbReference>
<dbReference type="Proteomes" id="UP000823918">
    <property type="component" value="Unassembled WGS sequence"/>
</dbReference>
<dbReference type="InterPro" id="IPR036390">
    <property type="entry name" value="WH_DNA-bd_sf"/>
</dbReference>
<accession>A0A9D2Q627</accession>
<evidence type="ECO:0000256" key="3">
    <source>
        <dbReference type="ARBA" id="ARBA00023015"/>
    </source>
</evidence>
<evidence type="ECO:0000256" key="4">
    <source>
        <dbReference type="ARBA" id="ARBA00023125"/>
    </source>
</evidence>
<evidence type="ECO:0000259" key="6">
    <source>
        <dbReference type="PROSITE" id="PS50949"/>
    </source>
</evidence>
<dbReference type="Gene3D" id="1.10.10.10">
    <property type="entry name" value="Winged helix-like DNA-binding domain superfamily/Winged helix DNA-binding domain"/>
    <property type="match status" value="1"/>
</dbReference>
<name>A0A9D2Q627_9FIRM</name>
<keyword evidence="3" id="KW-0805">Transcription regulation</keyword>
<comment type="similarity">
    <text evidence="1">In the C-terminal section; belongs to the class-I pyridoxal-phosphate-dependent aminotransferase family.</text>
</comment>
<evidence type="ECO:0000313" key="7">
    <source>
        <dbReference type="EMBL" id="HJC72649.1"/>
    </source>
</evidence>
<dbReference type="Pfam" id="PF00155">
    <property type="entry name" value="Aminotran_1_2"/>
    <property type="match status" value="1"/>
</dbReference>
<keyword evidence="4" id="KW-0238">DNA-binding</keyword>
<dbReference type="AlphaFoldDB" id="A0A9D2Q627"/>
<protein>
    <submittedName>
        <fullName evidence="7">PLP-dependent aminotransferase family protein</fullName>
    </submittedName>
</protein>
<sequence length="467" mass="51130">MQTLTLSLQRGKTPLYLQIYAALQQEIRTGRLQAGERLPGKRRLAADLSVSVNTVDTAYGMLAAEGYLQSVPRSGFVVCSVAAVPAAAAVPPSAPPSASPKSSFLYDFTTTSIDTSLFPFKTWRRLHQNVLSQQPDLLNHGERPGDEVLRRAIAAHLREHRAVSCGAHQVVVGAGMEYLLGLVARLFSGACFAVENPGYSRTAHILQNNGAAVRFVELDEQGMSVDALSKSGADIAYITPSHQFPTGVTMPAARRYDLLAWARQAPGRYLIEDDYDSEFRFDSKPLPSLQGMDAAERVIYIGTFSKSLAPAFRIAYIVLPQHLLARWNEEFGFYSCTVSRFEQHTLAQMMENGQFAAHLRRLRLAYRRRRDLLTDALRRAFPDITLAGTHTGLHLLAQLPGCDDADILVQTAAQHSVLCSSLSSYDAHAPRQTRAQVVLGYAGLSDDAIASAVQRLSLAWNGAGTRS</sequence>
<dbReference type="CDD" id="cd07377">
    <property type="entry name" value="WHTH_GntR"/>
    <property type="match status" value="1"/>
</dbReference>
<organism evidence="7 8">
    <name type="scientific">Candidatus Ruthenibacterium merdavium</name>
    <dbReference type="NCBI Taxonomy" id="2838752"/>
    <lineage>
        <taxon>Bacteria</taxon>
        <taxon>Bacillati</taxon>
        <taxon>Bacillota</taxon>
        <taxon>Clostridia</taxon>
        <taxon>Eubacteriales</taxon>
        <taxon>Oscillospiraceae</taxon>
        <taxon>Ruthenibacterium</taxon>
    </lineage>
</organism>
<dbReference type="Pfam" id="PF00392">
    <property type="entry name" value="GntR"/>
    <property type="match status" value="1"/>
</dbReference>
<dbReference type="PROSITE" id="PS50949">
    <property type="entry name" value="HTH_GNTR"/>
    <property type="match status" value="1"/>
</dbReference>
<dbReference type="GO" id="GO:0030170">
    <property type="term" value="F:pyridoxal phosphate binding"/>
    <property type="evidence" value="ECO:0007669"/>
    <property type="project" value="InterPro"/>
</dbReference>